<proteinExistence type="predicted"/>
<reference evidence="1 2" key="1">
    <citation type="submission" date="2018-06" db="EMBL/GenBank/DDBJ databases">
        <authorList>
            <consortium name="Pathogen Informatics"/>
            <person name="Doyle S."/>
        </authorList>
    </citation>
    <scope>NUCLEOTIDE SEQUENCE [LARGE SCALE GENOMIC DNA]</scope>
    <source>
        <strain evidence="1 2">NCTC9836</strain>
    </source>
</reference>
<dbReference type="OrthoDB" id="1707431at2"/>
<keyword evidence="2" id="KW-1185">Reference proteome</keyword>
<dbReference type="Proteomes" id="UP000254664">
    <property type="component" value="Unassembled WGS sequence"/>
</dbReference>
<dbReference type="AlphaFoldDB" id="A0A381J9Z8"/>
<sequence length="88" mass="10379">MNLINKPISVVYEFDNAGIINPCKFFITNDDGIEHEFNIKRIIRRDKEKLSPDVYGYTFTCEILVDNKISLCDLKVNMKTSEWILFRM</sequence>
<gene>
    <name evidence="1" type="ORF">NCTC9836_01892</name>
</gene>
<evidence type="ECO:0000313" key="1">
    <source>
        <dbReference type="EMBL" id="SUY47558.1"/>
    </source>
</evidence>
<dbReference type="EMBL" id="UFWZ01000001">
    <property type="protein sequence ID" value="SUY47558.1"/>
    <property type="molecule type" value="Genomic_DNA"/>
</dbReference>
<accession>A0A381J9Z8</accession>
<evidence type="ECO:0000313" key="2">
    <source>
        <dbReference type="Proteomes" id="UP000254664"/>
    </source>
</evidence>
<dbReference type="RefSeq" id="WP_115641507.1">
    <property type="nucleotide sequence ID" value="NZ_UFWZ01000001.1"/>
</dbReference>
<name>A0A381J9Z8_9CLOT</name>
<organism evidence="1 2">
    <name type="scientific">Clostridium putrefaciens</name>
    <dbReference type="NCBI Taxonomy" id="99675"/>
    <lineage>
        <taxon>Bacteria</taxon>
        <taxon>Bacillati</taxon>
        <taxon>Bacillota</taxon>
        <taxon>Clostridia</taxon>
        <taxon>Eubacteriales</taxon>
        <taxon>Clostridiaceae</taxon>
        <taxon>Clostridium</taxon>
    </lineage>
</organism>
<protein>
    <submittedName>
        <fullName evidence="1">Uncharacterized protein</fullName>
    </submittedName>
</protein>